<evidence type="ECO:0000313" key="2">
    <source>
        <dbReference type="EMBL" id="KAK7743619.1"/>
    </source>
</evidence>
<evidence type="ECO:0000313" key="3">
    <source>
        <dbReference type="Proteomes" id="UP001320245"/>
    </source>
</evidence>
<organism evidence="2 3">
    <name type="scientific">Cytospora paraplurivora</name>
    <dbReference type="NCBI Taxonomy" id="2898453"/>
    <lineage>
        <taxon>Eukaryota</taxon>
        <taxon>Fungi</taxon>
        <taxon>Dikarya</taxon>
        <taxon>Ascomycota</taxon>
        <taxon>Pezizomycotina</taxon>
        <taxon>Sordariomycetes</taxon>
        <taxon>Sordariomycetidae</taxon>
        <taxon>Diaporthales</taxon>
        <taxon>Cytosporaceae</taxon>
        <taxon>Cytospora</taxon>
    </lineage>
</organism>
<dbReference type="AlphaFoldDB" id="A0AAN9U8M9"/>
<reference evidence="2 3" key="1">
    <citation type="journal article" date="2023" name="PLoS ONE">
        <title>Cytospora paraplurivora sp. nov. isolated from orchards with fruit tree decline syndrome in Ontario, Canada.</title>
        <authorList>
            <person name="Ilyukhin E."/>
            <person name="Nguyen H.D.T."/>
            <person name="Castle A.J."/>
            <person name="Ellouze W."/>
        </authorList>
    </citation>
    <scope>NUCLEOTIDE SEQUENCE [LARGE SCALE GENOMIC DNA]</scope>
    <source>
        <strain evidence="2 3">FDS-564</strain>
    </source>
</reference>
<evidence type="ECO:0000256" key="1">
    <source>
        <dbReference type="SAM" id="MobiDB-lite"/>
    </source>
</evidence>
<keyword evidence="3" id="KW-1185">Reference proteome</keyword>
<gene>
    <name evidence="2" type="ORF">SLS53_004154</name>
</gene>
<feature type="region of interest" description="Disordered" evidence="1">
    <location>
        <begin position="1"/>
        <end position="32"/>
    </location>
</feature>
<sequence length="566" mass="65501">MASGPAQRGPTPDVVPGEHRYRNLPNARPRGQELVPDQAWTTWRLRNQRPELVADMPKTFPDISKYLYEEANKVVEASIAEANAERAIEPTFRKRSFKQLKDYRPVQLTFRPLHEFYDEADRQLARRPRQAHLDHSHDDDEIPGFWFDELSFDLFTRVWQFASSTFGHDCLGSRLYDQDWTRCWLTKLPEEFVKYASEVARGDPVIMPPPQTDTNNWEYLFLAKDSRVLLIVGVIAKILEQNVFGSLLFGATPGQKQALHNIDNETAILADSYARNYPRSGVAKQFVLAGRTPTGYLPDLYTDNFWDEVDSVTMSILSLLLPLINMLGELSPEAGWPALTRVHQELHDIVAEAGWFTNGMRVSKSIFWVQFPNPGDLWDIHQEHVTDNIWKSSKAAATRRYEAEAARWEADMLAEWRATNRCETVEPHWRQEYENLHPRPRETRRTAKVQIAMWPWIDQYSPVQPKSDGNLNSGEKITHIVKAQVVYYAGDDSTEGEARERLTLQEHIQVNYPKYYLDCVDHTFFWRAQPGTGERDAQNCQSFLSHYKIGQNQAYRNAQASQLFRN</sequence>
<dbReference type="EMBL" id="JAJSPL020000013">
    <property type="protein sequence ID" value="KAK7743619.1"/>
    <property type="molecule type" value="Genomic_DNA"/>
</dbReference>
<dbReference type="Proteomes" id="UP001320245">
    <property type="component" value="Unassembled WGS sequence"/>
</dbReference>
<accession>A0AAN9U8M9</accession>
<name>A0AAN9U8M9_9PEZI</name>
<proteinExistence type="predicted"/>
<protein>
    <submittedName>
        <fullName evidence="2">Uncharacterized protein</fullName>
    </submittedName>
</protein>
<comment type="caution">
    <text evidence="2">The sequence shown here is derived from an EMBL/GenBank/DDBJ whole genome shotgun (WGS) entry which is preliminary data.</text>
</comment>